<dbReference type="RefSeq" id="WP_371717278.1">
    <property type="nucleotide sequence ID" value="NZ_JBGOOF010000001.1"/>
</dbReference>
<gene>
    <name evidence="1" type="ORF">ACED39_00525</name>
</gene>
<evidence type="ECO:0000313" key="2">
    <source>
        <dbReference type="Proteomes" id="UP001569151"/>
    </source>
</evidence>
<dbReference type="Pfam" id="PF10974">
    <property type="entry name" value="DUF2804"/>
    <property type="match status" value="1"/>
</dbReference>
<dbReference type="SUPFAM" id="SSF159245">
    <property type="entry name" value="AttH-like"/>
    <property type="match status" value="1"/>
</dbReference>
<comment type="caution">
    <text evidence="1">The sequence shown here is derived from an EMBL/GenBank/DDBJ whole genome shotgun (WGS) entry which is preliminary data.</text>
</comment>
<reference evidence="1 2" key="1">
    <citation type="submission" date="2024-06" db="EMBL/GenBank/DDBJ databases">
        <authorList>
            <person name="Steensen K."/>
            <person name="Seneca J."/>
            <person name="Bartlau N."/>
            <person name="Yu A.X."/>
            <person name="Polz M.F."/>
        </authorList>
    </citation>
    <scope>NUCLEOTIDE SEQUENCE [LARGE SCALE GENOMIC DNA]</scope>
    <source>
        <strain evidence="1 2">1F146</strain>
    </source>
</reference>
<name>A0ABV4MCI4_9VIBR</name>
<sequence>MISTQAAPENLVSSDGKPNYGHFDGIPKQITADRFDYRNSMDKRANSVTKYFHYKQFQFVSLKTARFIIGFAIADIRYLGSSFCYVYDIENNSLSEQNWLRPLSLDKKMTQSPYSGVSHIAGAKLRFKIEQGQWQVKVHSRDLKLDIALYSPEASLPLCVCTPTAYSGWTYTQKHNALAVKGALEINGKPESLEGALASYDFSAGYMRRETSWRWANINSNQDNTLLGLNLAAGVNETGSCENALWVNGQRHLLSPVHFLFDRDHIDRDWRVHSDDGRVELSFKPLNKRSEKLNLLVLKSNFRQFIGRFDGFVIDENGQKHPFNNVLGLTEDHYAKW</sequence>
<organism evidence="1 2">
    <name type="scientific">Vibrio bivalvicida</name>
    <dbReference type="NCBI Taxonomy" id="1276888"/>
    <lineage>
        <taxon>Bacteria</taxon>
        <taxon>Pseudomonadati</taxon>
        <taxon>Pseudomonadota</taxon>
        <taxon>Gammaproteobacteria</taxon>
        <taxon>Vibrionales</taxon>
        <taxon>Vibrionaceae</taxon>
        <taxon>Vibrio</taxon>
        <taxon>Vibrio oreintalis group</taxon>
    </lineage>
</organism>
<dbReference type="PANTHER" id="PTHR35868">
    <property type="entry name" value="DUF2804 DOMAIN-CONTAINING PROTEIN-RELATED"/>
    <property type="match status" value="1"/>
</dbReference>
<dbReference type="EMBL" id="JBGOOS010000001">
    <property type="protein sequence ID" value="MEZ8207258.1"/>
    <property type="molecule type" value="Genomic_DNA"/>
</dbReference>
<protein>
    <submittedName>
        <fullName evidence="1">DUF2804 domain-containing protein</fullName>
    </submittedName>
</protein>
<dbReference type="Proteomes" id="UP001569151">
    <property type="component" value="Unassembled WGS sequence"/>
</dbReference>
<dbReference type="InterPro" id="IPR021243">
    <property type="entry name" value="DUF2804"/>
</dbReference>
<evidence type="ECO:0000313" key="1">
    <source>
        <dbReference type="EMBL" id="MEZ8207258.1"/>
    </source>
</evidence>
<proteinExistence type="predicted"/>
<keyword evidence="2" id="KW-1185">Reference proteome</keyword>
<accession>A0ABV4MCI4</accession>
<dbReference type="PANTHER" id="PTHR35868:SF4">
    <property type="entry name" value="DUF2804 DOMAIN-CONTAINING PROTEIN"/>
    <property type="match status" value="1"/>
</dbReference>